<keyword evidence="3" id="KW-1185">Reference proteome</keyword>
<dbReference type="KEGG" id="sliu:111359359"/>
<feature type="chain" id="PRO_5039940238" evidence="1">
    <location>
        <begin position="23"/>
        <end position="310"/>
    </location>
</feature>
<feature type="signal peptide" evidence="1">
    <location>
        <begin position="1"/>
        <end position="22"/>
    </location>
</feature>
<feature type="domain" description="C-type lectin" evidence="2">
    <location>
        <begin position="44"/>
        <end position="144"/>
    </location>
</feature>
<dbReference type="PANTHER" id="PTHR22801">
    <property type="entry name" value="LITHOSTATHINE"/>
    <property type="match status" value="1"/>
</dbReference>
<dbReference type="InterPro" id="IPR001304">
    <property type="entry name" value="C-type_lectin-like"/>
</dbReference>
<dbReference type="PANTHER" id="PTHR22801:SF63">
    <property type="entry name" value="C-TYPE LECTIN DOMAIN-CONTAINING PROTEIN"/>
    <property type="match status" value="1"/>
</dbReference>
<protein>
    <submittedName>
        <fullName evidence="4">C-type mannose receptor 2-like</fullName>
    </submittedName>
</protein>
<dbReference type="PROSITE" id="PS50041">
    <property type="entry name" value="C_TYPE_LECTIN_2"/>
    <property type="match status" value="2"/>
</dbReference>
<dbReference type="InterPro" id="IPR050801">
    <property type="entry name" value="Ca-Dep_Lectins_ImmuneDev"/>
</dbReference>
<keyword evidence="1" id="KW-0732">Signal</keyword>
<dbReference type="InterPro" id="IPR016186">
    <property type="entry name" value="C-type_lectin-like/link_sf"/>
</dbReference>
<dbReference type="InterPro" id="IPR016187">
    <property type="entry name" value="CTDL_fold"/>
</dbReference>
<gene>
    <name evidence="4" type="primary">LOC111359359</name>
</gene>
<evidence type="ECO:0000313" key="4">
    <source>
        <dbReference type="RefSeq" id="XP_022830647.1"/>
    </source>
</evidence>
<reference evidence="4" key="1">
    <citation type="submission" date="2025-08" db="UniProtKB">
        <authorList>
            <consortium name="RefSeq"/>
        </authorList>
    </citation>
    <scope>IDENTIFICATION</scope>
    <source>
        <strain evidence="4">Ishihara</strain>
        <tissue evidence="4">Whole body</tissue>
    </source>
</reference>
<dbReference type="OrthoDB" id="7357196at2759"/>
<sequence>MLKIYLICLSYLFMLHLESAQCDPQYWFNMDANGWLKVHTIPATWEEAFLRCHYEGAVLASPLTQQLSKALEHKFSVISQQSIHLGTHDLYSNGDYFSVEGIPLDNLVLKWSNLRGTAGDCLAMSRDGRAFITKCTEPRPYICYKKLDNLTMNICGTFDDAYQFYDKTGSCYKRHEEYRTWTDAFKICAAEGGYLLILNDATEAAIVREMFPVRTGNVNEWENFHLGLRAWGPERTWITIHGERIKDVFHDWNPGQPDNYQGVQNVGALLRLGTLDDHSIDNKSMFVCEKDPKVKRFEELPEGLAEILEQ</sequence>
<feature type="domain" description="C-type lectin" evidence="2">
    <location>
        <begin position="167"/>
        <end position="289"/>
    </location>
</feature>
<dbReference type="Gene3D" id="3.10.100.10">
    <property type="entry name" value="Mannose-Binding Protein A, subunit A"/>
    <property type="match status" value="2"/>
</dbReference>
<dbReference type="CDD" id="cd00037">
    <property type="entry name" value="CLECT"/>
    <property type="match status" value="2"/>
</dbReference>
<evidence type="ECO:0000313" key="3">
    <source>
        <dbReference type="Proteomes" id="UP000301870"/>
    </source>
</evidence>
<dbReference type="AlphaFoldDB" id="A0A9J7ELD2"/>
<dbReference type="Proteomes" id="UP000301870">
    <property type="component" value="Chromosome 29"/>
</dbReference>
<accession>A0A9J7ELD2</accession>
<dbReference type="SMART" id="SM00034">
    <property type="entry name" value="CLECT"/>
    <property type="match status" value="2"/>
</dbReference>
<dbReference type="SUPFAM" id="SSF56436">
    <property type="entry name" value="C-type lectin-like"/>
    <property type="match status" value="2"/>
</dbReference>
<dbReference type="Pfam" id="PF00059">
    <property type="entry name" value="Lectin_C"/>
    <property type="match status" value="2"/>
</dbReference>
<organism evidence="3 4">
    <name type="scientific">Spodoptera litura</name>
    <name type="common">Asian cotton leafworm</name>
    <dbReference type="NCBI Taxonomy" id="69820"/>
    <lineage>
        <taxon>Eukaryota</taxon>
        <taxon>Metazoa</taxon>
        <taxon>Ecdysozoa</taxon>
        <taxon>Arthropoda</taxon>
        <taxon>Hexapoda</taxon>
        <taxon>Insecta</taxon>
        <taxon>Pterygota</taxon>
        <taxon>Neoptera</taxon>
        <taxon>Endopterygota</taxon>
        <taxon>Lepidoptera</taxon>
        <taxon>Glossata</taxon>
        <taxon>Ditrysia</taxon>
        <taxon>Noctuoidea</taxon>
        <taxon>Noctuidae</taxon>
        <taxon>Amphipyrinae</taxon>
        <taxon>Spodoptera</taxon>
    </lineage>
</organism>
<proteinExistence type="predicted"/>
<evidence type="ECO:0000259" key="2">
    <source>
        <dbReference type="PROSITE" id="PS50041"/>
    </source>
</evidence>
<name>A0A9J7ELD2_SPOLT</name>
<dbReference type="RefSeq" id="XP_022830647.1">
    <property type="nucleotide sequence ID" value="XM_022974879.1"/>
</dbReference>
<evidence type="ECO:0000256" key="1">
    <source>
        <dbReference type="SAM" id="SignalP"/>
    </source>
</evidence>
<dbReference type="GeneID" id="111359359"/>